<dbReference type="Proteomes" id="UP000215158">
    <property type="component" value="Chromosome 1"/>
</dbReference>
<accession>A0A248VNM9</accession>
<name>A0A248VNM9_9BURK</name>
<reference evidence="1 2" key="1">
    <citation type="submission" date="2017-08" db="EMBL/GenBank/DDBJ databases">
        <title>Identification and genetic characteristics of simultaneous BTEX- and naphthalene-degrading Paraburkholderia sp. BN5 isolated from petroleum-contaminated soil.</title>
        <authorList>
            <person name="Lee Y."/>
            <person name="Jeon C.O."/>
        </authorList>
    </citation>
    <scope>NUCLEOTIDE SEQUENCE [LARGE SCALE GENOMIC DNA]</scope>
    <source>
        <strain evidence="1 2">BN5</strain>
    </source>
</reference>
<protein>
    <submittedName>
        <fullName evidence="1">Uncharacterized protein</fullName>
    </submittedName>
</protein>
<dbReference type="EMBL" id="CP022989">
    <property type="protein sequence ID" value="ASW00122.1"/>
    <property type="molecule type" value="Genomic_DNA"/>
</dbReference>
<evidence type="ECO:0000313" key="2">
    <source>
        <dbReference type="Proteomes" id="UP000215158"/>
    </source>
</evidence>
<organism evidence="1 2">
    <name type="scientific">Paraburkholderia aromaticivorans</name>
    <dbReference type="NCBI Taxonomy" id="2026199"/>
    <lineage>
        <taxon>Bacteria</taxon>
        <taxon>Pseudomonadati</taxon>
        <taxon>Pseudomonadota</taxon>
        <taxon>Betaproteobacteria</taxon>
        <taxon>Burkholderiales</taxon>
        <taxon>Burkholderiaceae</taxon>
        <taxon>Paraburkholderia</taxon>
    </lineage>
</organism>
<keyword evidence="2" id="KW-1185">Reference proteome</keyword>
<proteinExistence type="predicted"/>
<sequence>MQEHGEAIKSVGDALAAHKLYVAEHYVTQTELTKAVGSLERSIERLIEAVNQNSKETREGFAEINRRIDTKADK</sequence>
<evidence type="ECO:0000313" key="1">
    <source>
        <dbReference type="EMBL" id="ASW00122.1"/>
    </source>
</evidence>
<dbReference type="KEGG" id="parb:CJU94_19395"/>
<dbReference type="AlphaFoldDB" id="A0A248VNM9"/>
<gene>
    <name evidence="1" type="ORF">CJU94_19395</name>
</gene>